<evidence type="ECO:0000256" key="2">
    <source>
        <dbReference type="ARBA" id="ARBA00022475"/>
    </source>
</evidence>
<dbReference type="Pfam" id="PF02687">
    <property type="entry name" value="FtsX"/>
    <property type="match status" value="1"/>
</dbReference>
<comment type="similarity">
    <text evidence="6">Belongs to the ABC-4 integral membrane protein family.</text>
</comment>
<evidence type="ECO:0000256" key="3">
    <source>
        <dbReference type="ARBA" id="ARBA00022692"/>
    </source>
</evidence>
<feature type="transmembrane region" description="Helical" evidence="7">
    <location>
        <begin position="6"/>
        <end position="28"/>
    </location>
</feature>
<evidence type="ECO:0000313" key="10">
    <source>
        <dbReference type="EMBL" id="SVA26605.1"/>
    </source>
</evidence>
<keyword evidence="2" id="KW-1003">Cell membrane</keyword>
<organism evidence="10">
    <name type="scientific">marine metagenome</name>
    <dbReference type="NCBI Taxonomy" id="408172"/>
    <lineage>
        <taxon>unclassified sequences</taxon>
        <taxon>metagenomes</taxon>
        <taxon>ecological metagenomes</taxon>
    </lineage>
</organism>
<dbReference type="AlphaFoldDB" id="A0A381UEG7"/>
<gene>
    <name evidence="10" type="ORF">METZ01_LOCUS79459</name>
</gene>
<proteinExistence type="inferred from homology"/>
<dbReference type="InterPro" id="IPR050250">
    <property type="entry name" value="Macrolide_Exporter_MacB"/>
</dbReference>
<comment type="subcellular location">
    <subcellularLocation>
        <location evidence="1">Cell membrane</location>
        <topology evidence="1">Multi-pass membrane protein</topology>
    </subcellularLocation>
</comment>
<evidence type="ECO:0008006" key="11">
    <source>
        <dbReference type="Google" id="ProtNLM"/>
    </source>
</evidence>
<keyword evidence="3 7" id="KW-0812">Transmembrane</keyword>
<reference evidence="10" key="1">
    <citation type="submission" date="2018-05" db="EMBL/GenBank/DDBJ databases">
        <authorList>
            <person name="Lanie J.A."/>
            <person name="Ng W.-L."/>
            <person name="Kazmierczak K.M."/>
            <person name="Andrzejewski T.M."/>
            <person name="Davidsen T.M."/>
            <person name="Wayne K.J."/>
            <person name="Tettelin H."/>
            <person name="Glass J.I."/>
            <person name="Rusch D."/>
            <person name="Podicherti R."/>
            <person name="Tsui H.-C.T."/>
            <person name="Winkler M.E."/>
        </authorList>
    </citation>
    <scope>NUCLEOTIDE SEQUENCE</scope>
</reference>
<accession>A0A381UEG7</accession>
<evidence type="ECO:0000259" key="8">
    <source>
        <dbReference type="Pfam" id="PF02687"/>
    </source>
</evidence>
<dbReference type="GO" id="GO:0005886">
    <property type="term" value="C:plasma membrane"/>
    <property type="evidence" value="ECO:0007669"/>
    <property type="project" value="UniProtKB-SubCell"/>
</dbReference>
<feature type="domain" description="ABC3 transporter permease C-terminal" evidence="8">
    <location>
        <begin position="277"/>
        <end position="390"/>
    </location>
</feature>
<dbReference type="InterPro" id="IPR025857">
    <property type="entry name" value="MacB_PCD"/>
</dbReference>
<evidence type="ECO:0000256" key="4">
    <source>
        <dbReference type="ARBA" id="ARBA00022989"/>
    </source>
</evidence>
<sequence>MRSNKLRTALTTLGIIIGVAAVIAMVGVGKGAEQRIDEAIQGLGENVLFVRNGTSVSGGVRGGSNSKVSLTKADAVAIERQASAIAIAAPTVRTTGQVVSGNSNWFTTIFGVGDAYLRARDWTIGEGRTFNPQEERAAAKVAIIGETIVEQLLPGQNPIGNIIRIERIPFRVIGVTRPKGESSWGRDHDDVVFVPISTAKSRMNVGERFRGRFVRDITVKARSADLLDAAEQQIIELLRQRHRIRPGQPDDFYVRNIAQYLEARAKSERTMSMLLAAVAGISLIVGGIGIMNIMLVSVTERTREVGLRMAVGARGQDILLQFVTEAVAVSLIGGLVGVILGFGGSLAAARIAGWPVITSPFSAVVAMGFAALVGVFFGYYPALKASRLDPIEALRHE</sequence>
<keyword evidence="4 7" id="KW-1133">Transmembrane helix</keyword>
<keyword evidence="5 7" id="KW-0472">Membrane</keyword>
<dbReference type="EMBL" id="UINC01006283">
    <property type="protein sequence ID" value="SVA26605.1"/>
    <property type="molecule type" value="Genomic_DNA"/>
</dbReference>
<feature type="domain" description="MacB-like periplasmic core" evidence="9">
    <location>
        <begin position="8"/>
        <end position="236"/>
    </location>
</feature>
<evidence type="ECO:0000256" key="6">
    <source>
        <dbReference type="ARBA" id="ARBA00038076"/>
    </source>
</evidence>
<dbReference type="PANTHER" id="PTHR30572:SF4">
    <property type="entry name" value="ABC TRANSPORTER PERMEASE YTRF"/>
    <property type="match status" value="1"/>
</dbReference>
<feature type="transmembrane region" description="Helical" evidence="7">
    <location>
        <begin position="318"/>
        <end position="349"/>
    </location>
</feature>
<name>A0A381UEG7_9ZZZZ</name>
<protein>
    <recommendedName>
        <fullName evidence="11">Multidrug ABC transporter substrate-binding protein</fullName>
    </recommendedName>
</protein>
<feature type="transmembrane region" description="Helical" evidence="7">
    <location>
        <begin position="361"/>
        <end position="380"/>
    </location>
</feature>
<feature type="transmembrane region" description="Helical" evidence="7">
    <location>
        <begin position="274"/>
        <end position="298"/>
    </location>
</feature>
<evidence type="ECO:0000256" key="1">
    <source>
        <dbReference type="ARBA" id="ARBA00004651"/>
    </source>
</evidence>
<evidence type="ECO:0000256" key="5">
    <source>
        <dbReference type="ARBA" id="ARBA00023136"/>
    </source>
</evidence>
<dbReference type="GO" id="GO:0022857">
    <property type="term" value="F:transmembrane transporter activity"/>
    <property type="evidence" value="ECO:0007669"/>
    <property type="project" value="TreeGrafter"/>
</dbReference>
<dbReference type="InterPro" id="IPR003838">
    <property type="entry name" value="ABC3_permease_C"/>
</dbReference>
<dbReference type="PANTHER" id="PTHR30572">
    <property type="entry name" value="MEMBRANE COMPONENT OF TRANSPORTER-RELATED"/>
    <property type="match status" value="1"/>
</dbReference>
<evidence type="ECO:0000259" key="9">
    <source>
        <dbReference type="Pfam" id="PF12704"/>
    </source>
</evidence>
<dbReference type="Pfam" id="PF12704">
    <property type="entry name" value="MacB_PCD"/>
    <property type="match status" value="1"/>
</dbReference>
<evidence type="ECO:0000256" key="7">
    <source>
        <dbReference type="SAM" id="Phobius"/>
    </source>
</evidence>